<dbReference type="InterPro" id="IPR036047">
    <property type="entry name" value="F-box-like_dom_sf"/>
</dbReference>
<dbReference type="RefSeq" id="XP_062789524.1">
    <property type="nucleotide sequence ID" value="XM_062933473.1"/>
</dbReference>
<sequence>MSSVNALSEPTIPQLPNEVIIDILSALSSYHQGTLASCCAVSRAWNGLATPELYRWSRPVEFVDRDRTQEGIEVISNAPFLRLGIHHLSEIRHLAIGYHPNSYCLDHHDHRMRLPNLKSVQLELGERHQHIQPLHNSDIPYSGTSPSECPLLKGLHPQTVVNRNVSLRMINLNIPSIPTSLWEQVETLVFISSSFEKNQGNGWEPFLPNLPKLERIFWLFDPLAPGESKERKRRNDWNELNLYIISELLSMCESSNVSFCIVNAGSTIMKDPCWRYLSVVKAQKEAEEIIVRKLSDKLRAESSSIDEFDVKDHFNDITFATLEEFIEDEEWYEWMDSEELSRWKKVMSRLPR</sequence>
<dbReference type="Pfam" id="PF12937">
    <property type="entry name" value="F-box-like"/>
    <property type="match status" value="1"/>
</dbReference>
<evidence type="ECO:0000313" key="3">
    <source>
        <dbReference type="Proteomes" id="UP001329825"/>
    </source>
</evidence>
<dbReference type="SUPFAM" id="SSF81383">
    <property type="entry name" value="F-box domain"/>
    <property type="match status" value="1"/>
</dbReference>
<dbReference type="Proteomes" id="UP001329825">
    <property type="component" value="Chromosome 2"/>
</dbReference>
<dbReference type="GeneID" id="87953849"/>
<protein>
    <recommendedName>
        <fullName evidence="1">F-box domain-containing protein</fullName>
    </recommendedName>
</protein>
<dbReference type="Gene3D" id="1.20.1280.50">
    <property type="match status" value="1"/>
</dbReference>
<accession>A0ABZ1CTX2</accession>
<gene>
    <name evidence="2" type="ORF">IL334_001718</name>
</gene>
<evidence type="ECO:0000313" key="2">
    <source>
        <dbReference type="EMBL" id="WRT64784.1"/>
    </source>
</evidence>
<feature type="domain" description="F-box" evidence="1">
    <location>
        <begin position="12"/>
        <end position="55"/>
    </location>
</feature>
<keyword evidence="3" id="KW-1185">Reference proteome</keyword>
<name>A0ABZ1CTX2_9TREE</name>
<dbReference type="EMBL" id="CP141882">
    <property type="protein sequence ID" value="WRT64784.1"/>
    <property type="molecule type" value="Genomic_DNA"/>
</dbReference>
<reference evidence="2 3" key="1">
    <citation type="submission" date="2024-01" db="EMBL/GenBank/DDBJ databases">
        <title>Comparative genomics of Cryptococcus and Kwoniella reveals pathogenesis evolution and contrasting modes of karyotype evolution via chromosome fusion or intercentromeric recombination.</title>
        <authorList>
            <person name="Coelho M.A."/>
            <person name="David-Palma M."/>
            <person name="Shea T."/>
            <person name="Bowers K."/>
            <person name="McGinley-Smith S."/>
            <person name="Mohammad A.W."/>
            <person name="Gnirke A."/>
            <person name="Yurkov A.M."/>
            <person name="Nowrousian M."/>
            <person name="Sun S."/>
            <person name="Cuomo C.A."/>
            <person name="Heitman J."/>
        </authorList>
    </citation>
    <scope>NUCLEOTIDE SEQUENCE [LARGE SCALE GENOMIC DNA]</scope>
    <source>
        <strain evidence="2">CBS 11374</strain>
    </source>
</reference>
<dbReference type="InterPro" id="IPR001810">
    <property type="entry name" value="F-box_dom"/>
</dbReference>
<evidence type="ECO:0000259" key="1">
    <source>
        <dbReference type="Pfam" id="PF12937"/>
    </source>
</evidence>
<organism evidence="2 3">
    <name type="scientific">Kwoniella shivajii</name>
    <dbReference type="NCBI Taxonomy" id="564305"/>
    <lineage>
        <taxon>Eukaryota</taxon>
        <taxon>Fungi</taxon>
        <taxon>Dikarya</taxon>
        <taxon>Basidiomycota</taxon>
        <taxon>Agaricomycotina</taxon>
        <taxon>Tremellomycetes</taxon>
        <taxon>Tremellales</taxon>
        <taxon>Cryptococcaceae</taxon>
        <taxon>Kwoniella</taxon>
    </lineage>
</organism>
<proteinExistence type="predicted"/>